<sequence length="320" mass="35413">MRLNLKKDFLLVTTMLVAVGCSDSMTEESDSEQRIPIVFGTQVATRAVVENNKEGMDNFTLWGWVRESDGPKLFFDAVPVTPSGNYGEKRFWAVGRPYGFYAVHPEKMKENNIATEVSCNDKGELRVTGFDSSEMGKGAVDLMTAAKTDVVYEGGGMMAPVLLAFKHELAQVKFTVCTGEKQAEVSDIRLLGVDYKGDLLWTPEESTWQNRINCTEEGTPFVRSESVRIEAGSSVTVLDSVLLLPQPVTEHVAVTFKYAYAGKPLSEAKEAMVYLDVAQTTEWIKSSTYHYKITLPAGDADITVKVSVGDWDSRDISADW</sequence>
<proteinExistence type="predicted"/>
<name>A0A3E4MZ05_PARDI</name>
<protein>
    <submittedName>
        <fullName evidence="1">Fimbrillin family protein</fullName>
    </submittedName>
</protein>
<evidence type="ECO:0000313" key="3">
    <source>
        <dbReference type="Proteomes" id="UP000432516"/>
    </source>
</evidence>
<dbReference type="Proteomes" id="UP000441609">
    <property type="component" value="Unassembled WGS sequence"/>
</dbReference>
<comment type="caution">
    <text evidence="1">The sequence shown here is derived from an EMBL/GenBank/DDBJ whole genome shotgun (WGS) entry which is preliminary data.</text>
</comment>
<dbReference type="InterPro" id="IPR025049">
    <property type="entry name" value="Mfa-like_1"/>
</dbReference>
<accession>A0A3E4MZ05</accession>
<dbReference type="PROSITE" id="PS51257">
    <property type="entry name" value="PROKAR_LIPOPROTEIN"/>
    <property type="match status" value="1"/>
</dbReference>
<evidence type="ECO:0000313" key="2">
    <source>
        <dbReference type="EMBL" id="MSB74915.1"/>
    </source>
</evidence>
<evidence type="ECO:0000313" key="4">
    <source>
        <dbReference type="Proteomes" id="UP000441609"/>
    </source>
</evidence>
<dbReference type="Proteomes" id="UP000432516">
    <property type="component" value="Unassembled WGS sequence"/>
</dbReference>
<dbReference type="EMBL" id="WKNE01000001">
    <property type="protein sequence ID" value="MRZ53554.1"/>
    <property type="molecule type" value="Genomic_DNA"/>
</dbReference>
<evidence type="ECO:0000313" key="1">
    <source>
        <dbReference type="EMBL" id="MRZ53554.1"/>
    </source>
</evidence>
<reference evidence="3 4" key="1">
    <citation type="journal article" date="2019" name="Nat. Med.">
        <title>A library of human gut bacterial isolates paired with longitudinal multiomics data enables mechanistic microbiome research.</title>
        <authorList>
            <person name="Poyet M."/>
            <person name="Groussin M."/>
            <person name="Gibbons S.M."/>
            <person name="Avila-Pacheco J."/>
            <person name="Jiang X."/>
            <person name="Kearney S.M."/>
            <person name="Perrotta A.R."/>
            <person name="Berdy B."/>
            <person name="Zhao S."/>
            <person name="Lieberman T.D."/>
            <person name="Swanson P.K."/>
            <person name="Smith M."/>
            <person name="Roesemann S."/>
            <person name="Alexander J.E."/>
            <person name="Rich S.A."/>
            <person name="Livny J."/>
            <person name="Vlamakis H."/>
            <person name="Clish C."/>
            <person name="Bullock K."/>
            <person name="Deik A."/>
            <person name="Scott J."/>
            <person name="Pierce K.A."/>
            <person name="Xavier R.J."/>
            <person name="Alm E.J."/>
        </authorList>
    </citation>
    <scope>NUCLEOTIDE SEQUENCE [LARGE SCALE GENOMIC DNA]</scope>
    <source>
        <strain evidence="1 3">BIOML-A2</strain>
        <strain evidence="2 4">BIOML-A20</strain>
    </source>
</reference>
<dbReference type="Pfam" id="PF13149">
    <property type="entry name" value="Mfa_like_1"/>
    <property type="match status" value="1"/>
</dbReference>
<dbReference type="CDD" id="cd13120">
    <property type="entry name" value="BF2867_like_N"/>
    <property type="match status" value="1"/>
</dbReference>
<organism evidence="1 3">
    <name type="scientific">Parabacteroides distasonis</name>
    <dbReference type="NCBI Taxonomy" id="823"/>
    <lineage>
        <taxon>Bacteria</taxon>
        <taxon>Pseudomonadati</taxon>
        <taxon>Bacteroidota</taxon>
        <taxon>Bacteroidia</taxon>
        <taxon>Bacteroidales</taxon>
        <taxon>Tannerellaceae</taxon>
        <taxon>Parabacteroides</taxon>
    </lineage>
</organism>
<gene>
    <name evidence="1" type="ORF">GKD68_02140</name>
    <name evidence="2" type="ORF">GKD70_16755</name>
</gene>
<dbReference type="DNASU" id="5306414"/>
<dbReference type="RefSeq" id="WP_005856603.1">
    <property type="nucleotide sequence ID" value="NZ_BQOC01000001.1"/>
</dbReference>
<dbReference type="EMBL" id="WKMO01000017">
    <property type="protein sequence ID" value="MSB74915.1"/>
    <property type="molecule type" value="Genomic_DNA"/>
</dbReference>
<dbReference type="Gene3D" id="2.60.40.2630">
    <property type="match status" value="1"/>
</dbReference>
<dbReference type="AlphaFoldDB" id="A0A3E4MZ05"/>